<dbReference type="RefSeq" id="XP_028134039.1">
    <property type="nucleotide sequence ID" value="XM_028278238.1"/>
</dbReference>
<dbReference type="PANTHER" id="PTHR31511">
    <property type="entry name" value="PROTEIN CBG23764"/>
    <property type="match status" value="1"/>
</dbReference>
<dbReference type="PANTHER" id="PTHR31511:SF12">
    <property type="entry name" value="RHO TERMINATION FACTOR N-TERMINAL DOMAIN-CONTAINING PROTEIN"/>
    <property type="match status" value="1"/>
</dbReference>
<protein>
    <submittedName>
        <fullName evidence="1">Uncharacterized protein LOC114329202</fullName>
    </submittedName>
</protein>
<reference evidence="1" key="1">
    <citation type="submission" date="2025-08" db="UniProtKB">
        <authorList>
            <consortium name="RefSeq"/>
        </authorList>
    </citation>
    <scope>IDENTIFICATION</scope>
    <source>
        <tissue evidence="1">Whole insect</tissue>
    </source>
</reference>
<dbReference type="InParanoid" id="A0A6P7FDE5"/>
<evidence type="ECO:0000313" key="1">
    <source>
        <dbReference type="RefSeq" id="XP_028134039.1"/>
    </source>
</evidence>
<dbReference type="AlphaFoldDB" id="A0A6P7FDE5"/>
<name>A0A6P7FDE5_DIAVI</name>
<organism evidence="1">
    <name type="scientific">Diabrotica virgifera virgifera</name>
    <name type="common">western corn rootworm</name>
    <dbReference type="NCBI Taxonomy" id="50390"/>
    <lineage>
        <taxon>Eukaryota</taxon>
        <taxon>Metazoa</taxon>
        <taxon>Ecdysozoa</taxon>
        <taxon>Arthropoda</taxon>
        <taxon>Hexapoda</taxon>
        <taxon>Insecta</taxon>
        <taxon>Pterygota</taxon>
        <taxon>Neoptera</taxon>
        <taxon>Endopterygota</taxon>
        <taxon>Coleoptera</taxon>
        <taxon>Polyphaga</taxon>
        <taxon>Cucujiformia</taxon>
        <taxon>Chrysomeloidea</taxon>
        <taxon>Chrysomelidae</taxon>
        <taxon>Galerucinae</taxon>
        <taxon>Diabroticina</taxon>
        <taxon>Diabroticites</taxon>
        <taxon>Diabrotica</taxon>
    </lineage>
</organism>
<gene>
    <name evidence="1" type="primary">LOC114329202</name>
</gene>
<sequence length="240" mass="27931">MHFNTKNVIIDSYSTDLHIWFSENVKDKIFKKISEFAEKDSGAALSKVISLEVNINKVEIGNGSSYIKLPEQIQKRQACINIKNYDQNCFYWATISSLYPAKIHKELTSSYPYYSTVLKTEDLEAPMSLSHITKFEKINSISVNVYALELNQVKEKQFYEVVPARLTQNKLDRHVNLLLIQNKYFPKLNDYDAPPSDDENIEIKYHYCWIKDMSRLVSSQLSKNSNKKYICDISLNFLSK</sequence>
<proteinExistence type="predicted"/>
<accession>A0A6P7FDE5</accession>